<dbReference type="eggNOG" id="COG0354">
    <property type="taxonomic scope" value="Bacteria"/>
</dbReference>
<dbReference type="STRING" id="743721.Psesu_1294"/>
<keyword evidence="3" id="KW-1185">Reference proteome</keyword>
<dbReference type="HOGENOM" id="CLU_007884_6_2_6"/>
<reference evidence="2 3" key="1">
    <citation type="submission" date="2011-01" db="EMBL/GenBank/DDBJ databases">
        <title>Complete sequence of Pseudoxanthomonas suwonensis 11-1.</title>
        <authorList>
            <consortium name="US DOE Joint Genome Institute"/>
            <person name="Lucas S."/>
            <person name="Copeland A."/>
            <person name="Lapidus A."/>
            <person name="Cheng J.-F."/>
            <person name="Goodwin L."/>
            <person name="Pitluck S."/>
            <person name="Teshima H."/>
            <person name="Detter J.C."/>
            <person name="Han C."/>
            <person name="Tapia R."/>
            <person name="Land M."/>
            <person name="Hauser L."/>
            <person name="Kyrpides N."/>
            <person name="Ivanova N."/>
            <person name="Ovchinnikova G."/>
            <person name="Siebers A.K."/>
            <person name="Allgaier M."/>
            <person name="Thelen M.P."/>
            <person name="Hugenholtz P."/>
            <person name="Gladden J."/>
            <person name="Woyke T."/>
        </authorList>
    </citation>
    <scope>NUCLEOTIDE SEQUENCE [LARGE SCALE GENOMIC DNA]</scope>
    <source>
        <strain evidence="3">11-1</strain>
    </source>
</reference>
<dbReference type="EMBL" id="CP002446">
    <property type="protein sequence ID" value="ADV27142.1"/>
    <property type="molecule type" value="Genomic_DNA"/>
</dbReference>
<dbReference type="PANTHER" id="PTHR22602:SF0">
    <property type="entry name" value="TRANSFERASE CAF17, MITOCHONDRIAL-RELATED"/>
    <property type="match status" value="1"/>
</dbReference>
<dbReference type="PIRSF" id="PIRSF006487">
    <property type="entry name" value="GcvT"/>
    <property type="match status" value="1"/>
</dbReference>
<keyword evidence="1" id="KW-0809">Transit peptide</keyword>
<dbReference type="Proteomes" id="UP000008632">
    <property type="component" value="Chromosome"/>
</dbReference>
<evidence type="ECO:0000313" key="3">
    <source>
        <dbReference type="Proteomes" id="UP000008632"/>
    </source>
</evidence>
<dbReference type="InterPro" id="IPR027266">
    <property type="entry name" value="TrmE/GcvT-like"/>
</dbReference>
<dbReference type="RefSeq" id="WP_013534971.1">
    <property type="nucleotide sequence ID" value="NC_014924.1"/>
</dbReference>
<name>E6WSY6_PSEUU</name>
<dbReference type="NCBIfam" id="TIGR03317">
    <property type="entry name" value="ygfZ_signature"/>
    <property type="match status" value="1"/>
</dbReference>
<protein>
    <submittedName>
        <fullName evidence="2">Folate-binding protein YgfZ</fullName>
    </submittedName>
</protein>
<dbReference type="InterPro" id="IPR045179">
    <property type="entry name" value="YgfZ/GcvT"/>
</dbReference>
<dbReference type="SUPFAM" id="SSF103025">
    <property type="entry name" value="Folate-binding domain"/>
    <property type="match status" value="1"/>
</dbReference>
<organism evidence="2 3">
    <name type="scientific">Pseudoxanthomonas suwonensis (strain 11-1)</name>
    <dbReference type="NCBI Taxonomy" id="743721"/>
    <lineage>
        <taxon>Bacteria</taxon>
        <taxon>Pseudomonadati</taxon>
        <taxon>Pseudomonadota</taxon>
        <taxon>Gammaproteobacteria</taxon>
        <taxon>Lysobacterales</taxon>
        <taxon>Lysobacteraceae</taxon>
        <taxon>Pseudoxanthomonas</taxon>
    </lineage>
</organism>
<proteinExistence type="predicted"/>
<accession>E6WSY6</accession>
<gene>
    <name evidence="2" type="ordered locus">Psesu_1294</name>
</gene>
<dbReference type="PANTHER" id="PTHR22602">
    <property type="entry name" value="TRANSFERASE CAF17, MITOCHONDRIAL-RELATED"/>
    <property type="match status" value="1"/>
</dbReference>
<dbReference type="Gene3D" id="2.40.30.160">
    <property type="match status" value="1"/>
</dbReference>
<dbReference type="InterPro" id="IPR017703">
    <property type="entry name" value="YgfZ/GCV_T_CS"/>
</dbReference>
<evidence type="ECO:0000313" key="2">
    <source>
        <dbReference type="EMBL" id="ADV27142.1"/>
    </source>
</evidence>
<evidence type="ECO:0000256" key="1">
    <source>
        <dbReference type="ARBA" id="ARBA00022946"/>
    </source>
</evidence>
<sequence>MLALEGPDAVEFAHAQFASDVKALEIGSWQWSTWLNPKGRVIALFALLRTGAQSLRLVLPDANATLVGDTLRKFVFRRKVTLTPLAELSIAGAFASLEAGNRVLVGTEDSDEGLRLAISPGRTLRLGGAPAVESTAALAAWNVADLRAGIPRLGEAQVEQWTPQQLGLERLQAYSVSKGCYPGQEIVARTHFLGKAKRQLALLQVADAVAPGSEVVQDERAMGTVVAVAGKAPRWALAVLPLELAESPLLVDGQPVRIEPLSEVAAA</sequence>
<dbReference type="KEGG" id="psu:Psesu_1294"/>
<dbReference type="AlphaFoldDB" id="E6WSY6"/>
<dbReference type="Gene3D" id="3.30.1360.120">
    <property type="entry name" value="Probable tRNA modification gtpase trme, domain 1"/>
    <property type="match status" value="1"/>
</dbReference>
<dbReference type="GO" id="GO:0016226">
    <property type="term" value="P:iron-sulfur cluster assembly"/>
    <property type="evidence" value="ECO:0007669"/>
    <property type="project" value="TreeGrafter"/>
</dbReference>